<evidence type="ECO:0000256" key="2">
    <source>
        <dbReference type="SAM" id="Phobius"/>
    </source>
</evidence>
<keyword evidence="2" id="KW-1133">Transmembrane helix</keyword>
<feature type="region of interest" description="Disordered" evidence="1">
    <location>
        <begin position="55"/>
        <end position="94"/>
    </location>
</feature>
<sequence>MFDIALIFITIALAVLIFAAYKMHIPKAGAPLVVVYFLFLLFSWFSSNKQQQTKIPVKEPEFQPRPATPKLPPKTSNPIMSNVRPKPLVLPKTTPNRAKPKKMVPIKKPLVKEKQPTLNQPVHPYRTTMTVRDIQICKRIKNRNPVDTDNYFTNNVDTLFCYTRIQNTGGKQELAHLWYYDNQIVTTVRYNIKTSNIYRSWTRKTIFSHQIGTWRVDVLDSADVVIGSKSFYITDGRAN</sequence>
<keyword evidence="2" id="KW-0812">Transmembrane</keyword>
<accession>A0A381R117</accession>
<evidence type="ECO:0000256" key="1">
    <source>
        <dbReference type="SAM" id="MobiDB-lite"/>
    </source>
</evidence>
<dbReference type="AlphaFoldDB" id="A0A381R117"/>
<feature type="domain" description="DUF2914" evidence="3">
    <location>
        <begin position="172"/>
        <end position="232"/>
    </location>
</feature>
<reference evidence="4" key="1">
    <citation type="submission" date="2018-05" db="EMBL/GenBank/DDBJ databases">
        <authorList>
            <person name="Lanie J.A."/>
            <person name="Ng W.-L."/>
            <person name="Kazmierczak K.M."/>
            <person name="Andrzejewski T.M."/>
            <person name="Davidsen T.M."/>
            <person name="Wayne K.J."/>
            <person name="Tettelin H."/>
            <person name="Glass J.I."/>
            <person name="Rusch D."/>
            <person name="Podicherti R."/>
            <person name="Tsui H.-C.T."/>
            <person name="Winkler M.E."/>
        </authorList>
    </citation>
    <scope>NUCLEOTIDE SEQUENCE</scope>
</reference>
<dbReference type="Pfam" id="PF11141">
    <property type="entry name" value="DUF2914"/>
    <property type="match status" value="1"/>
</dbReference>
<dbReference type="InterPro" id="IPR022606">
    <property type="entry name" value="DUF2914"/>
</dbReference>
<gene>
    <name evidence="4" type="ORF">METZ01_LOCUS38024</name>
</gene>
<feature type="transmembrane region" description="Helical" evidence="2">
    <location>
        <begin position="29"/>
        <end position="46"/>
    </location>
</feature>
<organism evidence="4">
    <name type="scientific">marine metagenome</name>
    <dbReference type="NCBI Taxonomy" id="408172"/>
    <lineage>
        <taxon>unclassified sequences</taxon>
        <taxon>metagenomes</taxon>
        <taxon>ecological metagenomes</taxon>
    </lineage>
</organism>
<dbReference type="EMBL" id="UINC01001624">
    <property type="protein sequence ID" value="SUZ85170.1"/>
    <property type="molecule type" value="Genomic_DNA"/>
</dbReference>
<evidence type="ECO:0000313" key="4">
    <source>
        <dbReference type="EMBL" id="SUZ85170.1"/>
    </source>
</evidence>
<evidence type="ECO:0000259" key="3">
    <source>
        <dbReference type="Pfam" id="PF11141"/>
    </source>
</evidence>
<keyword evidence="2" id="KW-0472">Membrane</keyword>
<proteinExistence type="predicted"/>
<name>A0A381R117_9ZZZZ</name>
<protein>
    <recommendedName>
        <fullName evidence="3">DUF2914 domain-containing protein</fullName>
    </recommendedName>
</protein>